<gene>
    <name evidence="1" type="ORF">OOJ09_19195</name>
</gene>
<sequence>MTLLNPKQASQYLREKGVTRSPVTLRNLRVKGGGPQFRKLGNNVYYEPELLDEWITNRLTAPMASTAELPTRAA</sequence>
<dbReference type="Proteomes" id="UP001152178">
    <property type="component" value="Unassembled WGS sequence"/>
</dbReference>
<organism evidence="1 2">
    <name type="scientific">Mesorhizobium qingshengii</name>
    <dbReference type="NCBI Taxonomy" id="1165689"/>
    <lineage>
        <taxon>Bacteria</taxon>
        <taxon>Pseudomonadati</taxon>
        <taxon>Pseudomonadota</taxon>
        <taxon>Alphaproteobacteria</taxon>
        <taxon>Hyphomicrobiales</taxon>
        <taxon>Phyllobacteriaceae</taxon>
        <taxon>Mesorhizobium</taxon>
    </lineage>
</organism>
<evidence type="ECO:0000313" key="2">
    <source>
        <dbReference type="Proteomes" id="UP001152178"/>
    </source>
</evidence>
<keyword evidence="2" id="KW-1185">Reference proteome</keyword>
<protein>
    <submittedName>
        <fullName evidence="1">Helix-turn-helix domain-containing protein</fullName>
    </submittedName>
</protein>
<proteinExistence type="predicted"/>
<accession>A0ABT4QXQ0</accession>
<dbReference type="EMBL" id="JAPFQA010000008">
    <property type="protein sequence ID" value="MCZ8546320.1"/>
    <property type="molecule type" value="Genomic_DNA"/>
</dbReference>
<name>A0ABT4QXQ0_9HYPH</name>
<reference evidence="1" key="1">
    <citation type="submission" date="2022-11" db="EMBL/GenBank/DDBJ databases">
        <authorList>
            <person name="Coimbra C."/>
        </authorList>
    </citation>
    <scope>NUCLEOTIDE SEQUENCE</scope>
    <source>
        <strain evidence="1">Jales19</strain>
    </source>
</reference>
<evidence type="ECO:0000313" key="1">
    <source>
        <dbReference type="EMBL" id="MCZ8546320.1"/>
    </source>
</evidence>
<dbReference type="RefSeq" id="WP_269906683.1">
    <property type="nucleotide sequence ID" value="NZ_JAPFQA010000008.1"/>
</dbReference>
<comment type="caution">
    <text evidence="1">The sequence shown here is derived from an EMBL/GenBank/DDBJ whole genome shotgun (WGS) entry which is preliminary data.</text>
</comment>